<proteinExistence type="predicted"/>
<accession>A0A7X6MMB3</accession>
<evidence type="ECO:0000313" key="2">
    <source>
        <dbReference type="Proteomes" id="UP000518188"/>
    </source>
</evidence>
<organism evidence="1 2">
    <name type="scientific">Mycolicibacterium septicum DSM 44393</name>
    <dbReference type="NCBI Taxonomy" id="1341646"/>
    <lineage>
        <taxon>Bacteria</taxon>
        <taxon>Bacillati</taxon>
        <taxon>Actinomycetota</taxon>
        <taxon>Actinomycetes</taxon>
        <taxon>Mycobacteriales</taxon>
        <taxon>Mycobacteriaceae</taxon>
        <taxon>Mycolicibacterium</taxon>
    </lineage>
</organism>
<sequence>MAERYPPPPFGAVIPDPFVYVGWSVDPVRIGPFLRPSAARRLKLVRLRAVARDLSEHADVLDVRLFQTSVIVPIAGAPLHDVVMLIRVLDVPTAAAVLNDAALAETSPLTAFTAENRARFGVTEDGSPTPNILLNHFTGPAEEESAIDTWRALSAWFGAKTGVDNSTLLVPDRSAPYVLVNYARIPGAVPAFMARQLLRPSFYRFVRRLLAQHHLTSLPIFVRPVDLKGQ</sequence>
<dbReference type="Proteomes" id="UP000518188">
    <property type="component" value="Unassembled WGS sequence"/>
</dbReference>
<gene>
    <name evidence="1" type="ORF">HGA11_10615</name>
</gene>
<comment type="caution">
    <text evidence="1">The sequence shown here is derived from an EMBL/GenBank/DDBJ whole genome shotgun (WGS) entry which is preliminary data.</text>
</comment>
<name>A0A7X6MMB3_9MYCO</name>
<protein>
    <submittedName>
        <fullName evidence="1">Uncharacterized protein</fullName>
    </submittedName>
</protein>
<dbReference type="EMBL" id="JAAXPJ010000003">
    <property type="protein sequence ID" value="NKZ11432.1"/>
    <property type="molecule type" value="Genomic_DNA"/>
</dbReference>
<reference evidence="1 2" key="1">
    <citation type="submission" date="2020-04" db="EMBL/GenBank/DDBJ databases">
        <title>MicrobeNet Type strains.</title>
        <authorList>
            <person name="Nicholson A.C."/>
        </authorList>
    </citation>
    <scope>NUCLEOTIDE SEQUENCE [LARGE SCALE GENOMIC DNA]</scope>
    <source>
        <strain evidence="1 2">ATCC 700731</strain>
    </source>
</reference>
<dbReference type="RefSeq" id="WP_049924908.1">
    <property type="nucleotide sequence ID" value="NZ_HG322951.1"/>
</dbReference>
<dbReference type="AlphaFoldDB" id="A0A7X6MMB3"/>
<evidence type="ECO:0000313" key="1">
    <source>
        <dbReference type="EMBL" id="NKZ11432.1"/>
    </source>
</evidence>